<feature type="compositionally biased region" description="Low complexity" evidence="1">
    <location>
        <begin position="1"/>
        <end position="21"/>
    </location>
</feature>
<dbReference type="Pfam" id="PF17541">
    <property type="entry name" value="TssC"/>
    <property type="match status" value="1"/>
</dbReference>
<sequence>MDSKLQAQESQQQGQQQHSGQPKGNPLAELNKMGGFGFVESVVDGIANMNPTRKARKEIFLNDSNKSEERKELLQKINLWVSLLEGNESADKMAETCKNKAQQADQNLKTNLKNTLDAVRMLETNYRTVAQFYKNTELDKVDNVSIVNASLEQVSDLDNPLFIDAISEEFKNYYDRLDLRDNYSILAIPGYLGSNKVIEKWAKICNENKVMMVTDFANLDKPDDVVDLFHSANLTGGELHRSNVIMTCNWLVGRGKAEEVGEEENVELPPSTSLAGKIHKTLMSQVAAGKKHGNINEVDAVKFELKKSEISQLEKMGLVPMVNEYGKIMAFSAKTLFTGDNIGLQTYSVVRVFDYVTKVLLDFLNRRAFENWNAKNEDDLRRQIVTFLDNIKGPDKLIEKFKIVRFEQDRVNKDRVWLDIRMTPYFPTKSFVIKLDGHKGDDGNEWDAEYAQE</sequence>
<evidence type="ECO:0000313" key="2">
    <source>
        <dbReference type="EMBL" id="MEE6127191.1"/>
    </source>
</evidence>
<name>A0A1B8ZMX5_9FLAO</name>
<evidence type="ECO:0000313" key="4">
    <source>
        <dbReference type="Proteomes" id="UP000093432"/>
    </source>
</evidence>
<evidence type="ECO:0000313" key="3">
    <source>
        <dbReference type="EMBL" id="OCA72939.1"/>
    </source>
</evidence>
<dbReference type="GeneID" id="78305185"/>
<keyword evidence="5" id="KW-1185">Reference proteome</keyword>
<dbReference type="EMBL" id="JAZGJU010000011">
    <property type="protein sequence ID" value="MEE6127191.1"/>
    <property type="molecule type" value="Genomic_DNA"/>
</dbReference>
<evidence type="ECO:0000313" key="5">
    <source>
        <dbReference type="Proteomes" id="UP001350005"/>
    </source>
</evidence>
<proteinExistence type="predicted"/>
<evidence type="ECO:0000256" key="1">
    <source>
        <dbReference type="SAM" id="MobiDB-lite"/>
    </source>
</evidence>
<dbReference type="EMBL" id="MAYG01000001">
    <property type="protein sequence ID" value="OCA72939.1"/>
    <property type="molecule type" value="Genomic_DNA"/>
</dbReference>
<dbReference type="Proteomes" id="UP000093432">
    <property type="component" value="Unassembled WGS sequence"/>
</dbReference>
<dbReference type="Proteomes" id="UP001350005">
    <property type="component" value="Unassembled WGS sequence"/>
</dbReference>
<dbReference type="AlphaFoldDB" id="A0A1B8ZMX5"/>
<comment type="caution">
    <text evidence="3">The sequence shown here is derived from an EMBL/GenBank/DDBJ whole genome shotgun (WGS) entry which is preliminary data.</text>
</comment>
<dbReference type="STRING" id="651561.BBI00_00655"/>
<protein>
    <submittedName>
        <fullName evidence="2">DUF5458 family protein</fullName>
    </submittedName>
    <submittedName>
        <fullName evidence="3">Type VI secretion system contractile sheath protein TssC</fullName>
    </submittedName>
</protein>
<organism evidence="3 4">
    <name type="scientific">Chryseobacterium arthrosphaerae</name>
    <dbReference type="NCBI Taxonomy" id="651561"/>
    <lineage>
        <taxon>Bacteria</taxon>
        <taxon>Pseudomonadati</taxon>
        <taxon>Bacteroidota</taxon>
        <taxon>Flavobacteriia</taxon>
        <taxon>Flavobacteriales</taxon>
        <taxon>Weeksellaceae</taxon>
        <taxon>Chryseobacterium group</taxon>
        <taxon>Chryseobacterium</taxon>
    </lineage>
</organism>
<gene>
    <name evidence="3" type="ORF">BBI00_00655</name>
    <name evidence="2" type="ORF">V2E39_07300</name>
</gene>
<dbReference type="InterPro" id="IPR035576">
    <property type="entry name" value="T6SS_TssC"/>
</dbReference>
<dbReference type="OrthoDB" id="1408613at2"/>
<accession>A0A1B8ZMX5</accession>
<dbReference type="RefSeq" id="WP_065396952.1">
    <property type="nucleotide sequence ID" value="NZ_CP033811.1"/>
</dbReference>
<reference evidence="4" key="2">
    <citation type="submission" date="2016-07" db="EMBL/GenBank/DDBJ databases">
        <authorList>
            <person name="Florea S."/>
            <person name="Webb J.S."/>
            <person name="Jaromczyk J."/>
            <person name="Schardl C.L."/>
        </authorList>
    </citation>
    <scope>NUCLEOTIDE SEQUENCE [LARGE SCALE GENOMIC DNA]</scope>
    <source>
        <strain evidence="4">CC-VM-7</strain>
    </source>
</reference>
<dbReference type="GO" id="GO:0033104">
    <property type="term" value="C:type VI protein secretion system complex"/>
    <property type="evidence" value="ECO:0007669"/>
    <property type="project" value="InterPro"/>
</dbReference>
<dbReference type="KEGG" id="carh:EGY05_03710"/>
<reference evidence="2 5" key="3">
    <citation type="submission" date="2024-01" db="EMBL/GenBank/DDBJ databases">
        <title>Whole genome of Chryseobacterium arthrosphaerae NNCa 2741.</title>
        <authorList>
            <person name="Boriskina E.V."/>
            <person name="Gordinskaya N.A."/>
            <person name="Kropotov V.S."/>
            <person name="Alekseeva A.E."/>
            <person name="Makhova M.A."/>
            <person name="Kryazhev D.V."/>
            <person name="Shkurkina I.S."/>
        </authorList>
    </citation>
    <scope>NUCLEOTIDE SEQUENCE [LARGE SCALE GENOMIC DNA]</scope>
    <source>
        <strain evidence="2 5">NNCa 2741</strain>
    </source>
</reference>
<reference evidence="3" key="1">
    <citation type="submission" date="2016-07" db="EMBL/GenBank/DDBJ databases">
        <authorList>
            <person name="Jeong J.-J."/>
            <person name="Kim D.W."/>
            <person name="Sang M.K."/>
            <person name="Choi I.-G."/>
            <person name="Kim K.D."/>
        </authorList>
    </citation>
    <scope>NUCLEOTIDE SEQUENCE</scope>
    <source>
        <strain evidence="3">CC-VM-7</strain>
    </source>
</reference>
<dbReference type="GO" id="GO:0033103">
    <property type="term" value="P:protein secretion by the type VI secretion system"/>
    <property type="evidence" value="ECO:0007669"/>
    <property type="project" value="InterPro"/>
</dbReference>
<feature type="region of interest" description="Disordered" evidence="1">
    <location>
        <begin position="1"/>
        <end position="31"/>
    </location>
</feature>